<sequence>MNDNLGGSCVPGRALPTLLTKSTHETTTGVERTSDCPRKPTKGLASFFFG</sequence>
<proteinExistence type="predicted"/>
<evidence type="ECO:0000313" key="1">
    <source>
        <dbReference type="EMBL" id="JAI04190.1"/>
    </source>
</evidence>
<reference evidence="1" key="2">
    <citation type="journal article" date="2015" name="Fish Shellfish Immunol.">
        <title>Early steps in the European eel (Anguilla anguilla)-Vibrio vulnificus interaction in the gills: Role of the RtxA13 toxin.</title>
        <authorList>
            <person name="Callol A."/>
            <person name="Pajuelo D."/>
            <person name="Ebbesson L."/>
            <person name="Teles M."/>
            <person name="MacKenzie S."/>
            <person name="Amaro C."/>
        </authorList>
    </citation>
    <scope>NUCLEOTIDE SEQUENCE</scope>
</reference>
<reference evidence="1" key="1">
    <citation type="submission" date="2014-11" db="EMBL/GenBank/DDBJ databases">
        <authorList>
            <person name="Amaro Gonzalez C."/>
        </authorList>
    </citation>
    <scope>NUCLEOTIDE SEQUENCE</scope>
</reference>
<dbReference type="AlphaFoldDB" id="A0A0E9XNE1"/>
<name>A0A0E9XNE1_ANGAN</name>
<protein>
    <submittedName>
        <fullName evidence="1">Uncharacterized protein</fullName>
    </submittedName>
</protein>
<organism evidence="1">
    <name type="scientific">Anguilla anguilla</name>
    <name type="common">European freshwater eel</name>
    <name type="synonym">Muraena anguilla</name>
    <dbReference type="NCBI Taxonomy" id="7936"/>
    <lineage>
        <taxon>Eukaryota</taxon>
        <taxon>Metazoa</taxon>
        <taxon>Chordata</taxon>
        <taxon>Craniata</taxon>
        <taxon>Vertebrata</taxon>
        <taxon>Euteleostomi</taxon>
        <taxon>Actinopterygii</taxon>
        <taxon>Neopterygii</taxon>
        <taxon>Teleostei</taxon>
        <taxon>Anguilliformes</taxon>
        <taxon>Anguillidae</taxon>
        <taxon>Anguilla</taxon>
    </lineage>
</organism>
<accession>A0A0E9XNE1</accession>
<dbReference type="EMBL" id="GBXM01004388">
    <property type="protein sequence ID" value="JAI04190.1"/>
    <property type="molecule type" value="Transcribed_RNA"/>
</dbReference>